<dbReference type="SUPFAM" id="SSF52540">
    <property type="entry name" value="P-loop containing nucleoside triphosphate hydrolases"/>
    <property type="match status" value="1"/>
</dbReference>
<evidence type="ECO:0000256" key="1">
    <source>
        <dbReference type="ARBA" id="ARBA00022741"/>
    </source>
</evidence>
<dbReference type="EMBL" id="NIRS01000004">
    <property type="protein sequence ID" value="PPK37632.1"/>
    <property type="molecule type" value="Genomic_DNA"/>
</dbReference>
<dbReference type="SMART" id="SM00487">
    <property type="entry name" value="DEXDc"/>
    <property type="match status" value="1"/>
</dbReference>
<accession>A0A2S6FJM2</accession>
<dbReference type="GO" id="GO:0003677">
    <property type="term" value="F:DNA binding"/>
    <property type="evidence" value="ECO:0007669"/>
    <property type="project" value="TreeGrafter"/>
</dbReference>
<dbReference type="Pfam" id="PF00271">
    <property type="entry name" value="Helicase_C"/>
    <property type="match status" value="1"/>
</dbReference>
<gene>
    <name evidence="5" type="ORF">CD175_15265</name>
</gene>
<sequence length="1576" mass="175530">MALTPDLQLAEYALDELEQLEARCLVWGLVENSLSDSEVDEALQRVLRLEKSLTILGHSDCNIRTRLDLKGKLVALKMLFEVHGLAGERLWRTRMAEGVRLIAQLRQLFPKHADPGEWARAPTLVADYRFVRRSRRYPNRDQGALAVYDRLSQTIDTPQLRSALNVWLNDMKSQSLAEFQVRSTERIFGCLEAGKTSGTLVSAGTGSGKTLAFYLPALAWLASQRVQSPSAKGVRVLALYPRNELLKDQLAEVWDQCRKFDAWLAKQGGRPLRIGVLYGETPQALSGFLPDGVNSKRTSFFKCPVDPLHGEMVLRRADVAKGLERLVCNECGMVVDSHTLAFTRQTISKDPPDILFTTVEMLNRHLSNNDLRHVFGVGPNAERAPDLMLLDEVHLYAGTYGAQVAYLLRRWWAASQRRSSFVGLSATIADGRAFFASLTGLADSAVEEIVPHDQDMVSEGAEYMLALRGDPVSQTALLSTTIQTLMLGARLLDTPQTFDRKDNPFFGWRAFAFTDQLDAANRLFKDLLDAEARYYPSGNPIANRAPLAELRTRKTQEPDRYFAGQDWRVAEEIGHQLNNRLEVARTTSLDSGVSNRSEIVVATAALEVGFDDPAVGVVVQHKAPRDIASFLQRKGRAGRTRHTRPWTIVTLSDYGRDRLTYQAYDQLFDPDLPPRQLPLANRYVQRMQAVYALLDQLSDWTCRRFPALSVWRDLSKPINDEHVRRWGDGFRKLQKLAESVKEPAISWTEWQELKNQVLALAPPNSNGKLGIYWLEARLRRQRGLRVLSEVLQSTDKAENLAACLASRLALTTDEMNVLMWSQPRPVMVGAIPTLVRRLSSGWRSQGRPGEDLTANHPLPDYIPGSLFSDLSLPEMKMILPENGKRAVHYYLPVQQGLAEFAPGRVSRRYEDASWLGLDVPRLDGYVAAGGHVEDDVDIESWYVLEPQRPFVVSSNGTRTKYNAFLPHGVKLGKPPEKKSNGMGVADTSNALLKWESFMLTPQQGAKMIPPPHLGISTLIKHILVHTHAAQCPVLVRRYAISSNADLRVLKGNKSDRVTVDWRFMQHGQPAAVGFDIEVDALILVLNLPGTLHNTIDWSNPARLRAARASRYNWEARQNLKLCTEVQNPFLRGWIAQIFQIGALQVAVADGCSLADALDKVEADVSLGILKEVLETVFQLPIAKQGEEGSDRLRQALLEALSSGKVRAAVREAANVLVNAIDASWDEWLATTIRATLGAACLEAIQQACPQVDTDALIVDIDIKRDDGTCPATAEIWISETSPGGNGLIEDVANLLSIRPDNLYRHIEAALSPRDFEYTNTQLRAVVQWLGGPLPDSEVTDAVTAVRRATSSAEASEAFAQLRCLLTARGQAVFHGYSVALSMRLLRPNSPGELDQLLAEIHSRWDDIESNHGVEVDVRVLCALFCETGELDQALGMLGMVLPSGDRRAWRFGVMLGLLWPQGHALRAVGLPWSNRFSPYAIDTERLLLENWLTVRPPAVDPHQPGWEALVREQLINCNESTVTAPAAEAAIWLPKVVASMATEPVQFDYLNVFPELSGIKRNGDMIEWNFSIPDFA</sequence>
<dbReference type="PROSITE" id="PS51192">
    <property type="entry name" value="HELICASE_ATP_BIND_1"/>
    <property type="match status" value="1"/>
</dbReference>
<comment type="caution">
    <text evidence="5">The sequence shown here is derived from an EMBL/GenBank/DDBJ whole genome shotgun (WGS) entry which is preliminary data.</text>
</comment>
<evidence type="ECO:0000313" key="5">
    <source>
        <dbReference type="EMBL" id="PPK37632.1"/>
    </source>
</evidence>
<feature type="domain" description="Helicase ATP-binding" evidence="3">
    <location>
        <begin position="190"/>
        <end position="446"/>
    </location>
</feature>
<keyword evidence="2" id="KW-0067">ATP-binding</keyword>
<evidence type="ECO:0000313" key="6">
    <source>
        <dbReference type="Proteomes" id="UP000238541"/>
    </source>
</evidence>
<dbReference type="GO" id="GO:0016887">
    <property type="term" value="F:ATP hydrolysis activity"/>
    <property type="evidence" value="ECO:0007669"/>
    <property type="project" value="TreeGrafter"/>
</dbReference>
<dbReference type="InterPro" id="IPR011545">
    <property type="entry name" value="DEAD/DEAH_box_helicase_dom"/>
</dbReference>
<dbReference type="PANTHER" id="PTHR47962">
    <property type="entry name" value="ATP-DEPENDENT HELICASE LHR-RELATED-RELATED"/>
    <property type="match status" value="1"/>
</dbReference>
<dbReference type="InterPro" id="IPR014001">
    <property type="entry name" value="Helicase_ATP-bd"/>
</dbReference>
<evidence type="ECO:0000259" key="4">
    <source>
        <dbReference type="PROSITE" id="PS51194"/>
    </source>
</evidence>
<evidence type="ECO:0008006" key="7">
    <source>
        <dbReference type="Google" id="ProtNLM"/>
    </source>
</evidence>
<reference evidence="6" key="1">
    <citation type="submission" date="2017-06" db="EMBL/GenBank/DDBJ databases">
        <authorList>
            <person name="Furmanczyk E.M."/>
        </authorList>
    </citation>
    <scope>NUCLEOTIDE SEQUENCE [LARGE SCALE GENOMIC DNA]</scope>
    <source>
        <strain evidence="6">AP3_16</strain>
    </source>
</reference>
<dbReference type="GO" id="GO:0005524">
    <property type="term" value="F:ATP binding"/>
    <property type="evidence" value="ECO:0007669"/>
    <property type="project" value="UniProtKB-KW"/>
</dbReference>
<dbReference type="PROSITE" id="PS51194">
    <property type="entry name" value="HELICASE_CTER"/>
    <property type="match status" value="1"/>
</dbReference>
<dbReference type="RefSeq" id="WP_104449599.1">
    <property type="nucleotide sequence ID" value="NZ_NIRS01000004.1"/>
</dbReference>
<organism evidence="5 6">
    <name type="scientific">Pseudomonas laurylsulfatiphila</name>
    <dbReference type="NCBI Taxonomy" id="2011015"/>
    <lineage>
        <taxon>Bacteria</taxon>
        <taxon>Pseudomonadati</taxon>
        <taxon>Pseudomonadota</taxon>
        <taxon>Gammaproteobacteria</taxon>
        <taxon>Pseudomonadales</taxon>
        <taxon>Pseudomonadaceae</taxon>
        <taxon>Pseudomonas</taxon>
    </lineage>
</organism>
<dbReference type="PANTHER" id="PTHR47962:SF5">
    <property type="entry name" value="ATP-DEPENDENT HELICASE LHR-RELATED"/>
    <property type="match status" value="1"/>
</dbReference>
<evidence type="ECO:0000256" key="2">
    <source>
        <dbReference type="ARBA" id="ARBA00022840"/>
    </source>
</evidence>
<dbReference type="Gene3D" id="3.40.50.300">
    <property type="entry name" value="P-loop containing nucleotide triphosphate hydrolases"/>
    <property type="match status" value="2"/>
</dbReference>
<feature type="domain" description="Helicase C-terminal" evidence="4">
    <location>
        <begin position="523"/>
        <end position="685"/>
    </location>
</feature>
<dbReference type="Proteomes" id="UP000238541">
    <property type="component" value="Unassembled WGS sequence"/>
</dbReference>
<name>A0A2S6FJM2_9PSED</name>
<evidence type="ECO:0000259" key="3">
    <source>
        <dbReference type="PROSITE" id="PS51192"/>
    </source>
</evidence>
<dbReference type="InterPro" id="IPR027417">
    <property type="entry name" value="P-loop_NTPase"/>
</dbReference>
<dbReference type="InterPro" id="IPR052511">
    <property type="entry name" value="ATP-dep_Helicase"/>
</dbReference>
<dbReference type="InterPro" id="IPR001650">
    <property type="entry name" value="Helicase_C-like"/>
</dbReference>
<dbReference type="SMART" id="SM00490">
    <property type="entry name" value="HELICc"/>
    <property type="match status" value="1"/>
</dbReference>
<keyword evidence="6" id="KW-1185">Reference proteome</keyword>
<dbReference type="Pfam" id="PF00270">
    <property type="entry name" value="DEAD"/>
    <property type="match status" value="1"/>
</dbReference>
<dbReference type="NCBIfam" id="NF041067">
    <property type="entry name" value="DpdJ"/>
    <property type="match status" value="1"/>
</dbReference>
<protein>
    <recommendedName>
        <fullName evidence="7">DEAD/DEAH box helicase</fullName>
    </recommendedName>
</protein>
<keyword evidence="1" id="KW-0547">Nucleotide-binding</keyword>
<proteinExistence type="predicted"/>